<dbReference type="KEGG" id="dni:HX89_01970"/>
<dbReference type="AlphaFoldDB" id="A0A075JF99"/>
<sequence length="917" mass="95310">MITAREVHDAEFRRAAAGTPGYDEVAVDDFLDRVIATLTALEQGHGSVTDAVTSHEVVEAEFPERAADVNGGYDMDDVDDLLDRVAQRLFAAETSGSNGGETLHADDEWEPASELSDDDLVDPRRDDGGARDAAALAVASGAPRDAVQSDTRADDEWQNAVVTDGVRSGADNQRGGAEPTPERGYDQVDDSRGGSFGEPGVRVPQVRPDGTWDEEPTDETRHERLAEPGVQVPRVRPDGSWDDADEHADHEAPALATGDAESEGDPARGFLGAHDDAGAQDGHRTQRVVDAEDVAGDSERRGPSDEHDVEAGAGGRVVDDAVEGDGHAVDDERTVQQGINPVGGEPLDEVADARDEAQGEASQASAQVHPVGGGLAASGHELIDDEGADDDSGRDAVASADEGDDRSDEASRGVPIERVERSAESGDQRAATIRPSMGQSWTGGAADHASTESAADANHVDEQGEEAQSAGEVPVVHEPVSEESIISYPATDHRVPLPRGDVRRAMSDADRQAEGHYHPEFSAYATPEVFAEPAGSEIPPIEPAAPRSDVVAEHQSGPRHLDETRVGSAADPAAADSVLGHAGMDGGAFDRTPSDATPASTQTGATTESSPWDEPIVSRDPAVASHPSDVAADDPFADEAPVAAFDPHAGNDFDPFAQPSGPTAMTPRLPSPEADGTSRAQVDDAGARHDETPTSRDAVPGSRREASAHVGEAFESRDETSASDAHTAAPDDESSVTGNAAAGGDDEAPAPAFAALRRVAPAKEEVARVREPHDDRDAMGAPTPVAAELARRAAERERLAAAGHAAEGESAETARTVGDSSDASSSVPAPQVDGSGGDAAASSSPQRASDDTRAANGGQAPSSDDEDDAWSVGRPEPIDAAEPIDAVKQPETIEAPKPLPARDDTSRKGILRRIFRG</sequence>
<dbReference type="NCBIfam" id="TIGR03544">
    <property type="entry name" value="DivI1A_domain"/>
    <property type="match status" value="2"/>
</dbReference>
<feature type="compositionally biased region" description="Basic and acidic residues" evidence="1">
    <location>
        <begin position="180"/>
        <end position="192"/>
    </location>
</feature>
<feature type="compositionally biased region" description="Low complexity" evidence="1">
    <location>
        <begin position="811"/>
        <end position="830"/>
    </location>
</feature>
<feature type="compositionally biased region" description="Basic and acidic residues" evidence="1">
    <location>
        <begin position="273"/>
        <end position="290"/>
    </location>
</feature>
<evidence type="ECO:0000256" key="1">
    <source>
        <dbReference type="SAM" id="MobiDB-lite"/>
    </source>
</evidence>
<organism evidence="2 3">
    <name type="scientific">Dermacoccus nishinomiyaensis</name>
    <dbReference type="NCBI Taxonomy" id="1274"/>
    <lineage>
        <taxon>Bacteria</taxon>
        <taxon>Bacillati</taxon>
        <taxon>Actinomycetota</taxon>
        <taxon>Actinomycetes</taxon>
        <taxon>Micrococcales</taxon>
        <taxon>Dermacoccaceae</taxon>
        <taxon>Dermacoccus</taxon>
    </lineage>
</organism>
<feature type="compositionally biased region" description="Basic and acidic residues" evidence="1">
    <location>
        <begin position="681"/>
        <end position="694"/>
    </location>
</feature>
<evidence type="ECO:0008006" key="4">
    <source>
        <dbReference type="Google" id="ProtNLM"/>
    </source>
</evidence>
<evidence type="ECO:0000313" key="2">
    <source>
        <dbReference type="EMBL" id="AIF39947.1"/>
    </source>
</evidence>
<feature type="compositionally biased region" description="Basic and acidic residues" evidence="1">
    <location>
        <begin position="761"/>
        <end position="778"/>
    </location>
</feature>
<feature type="compositionally biased region" description="Basic and acidic residues" evidence="1">
    <location>
        <begin position="121"/>
        <end position="130"/>
    </location>
</feature>
<dbReference type="HOGENOM" id="CLU_317554_0_0_11"/>
<dbReference type="RefSeq" id="WP_038566611.1">
    <property type="nucleotide sequence ID" value="NZ_CP008889.1"/>
</dbReference>
<feature type="compositionally biased region" description="Low complexity" evidence="1">
    <location>
        <begin position="749"/>
        <end position="759"/>
    </location>
</feature>
<accession>A0A075JF99</accession>
<name>A0A075JF99_9MICO</name>
<protein>
    <recommendedName>
        <fullName evidence="4">DivIVA domain-containing protein</fullName>
    </recommendedName>
</protein>
<feature type="compositionally biased region" description="Basic and acidic residues" evidence="1">
    <location>
        <begin position="491"/>
        <end position="519"/>
    </location>
</feature>
<feature type="compositionally biased region" description="Basic and acidic residues" evidence="1">
    <location>
        <begin position="789"/>
        <end position="799"/>
    </location>
</feature>
<reference evidence="2 3" key="1">
    <citation type="submission" date="2014-07" db="EMBL/GenBank/DDBJ databases">
        <title>Genome Sequencing of Dermacoccus nishinomiyaensis.</title>
        <authorList>
            <person name="Hong K.W."/>
            <person name="Chan K.G."/>
        </authorList>
    </citation>
    <scope>NUCLEOTIDE SEQUENCE [LARGE SCALE GENOMIC DNA]</scope>
    <source>
        <strain evidence="2 3">M25</strain>
    </source>
</reference>
<dbReference type="GeneID" id="41840007"/>
<dbReference type="InterPro" id="IPR019933">
    <property type="entry name" value="DivIVA_domain"/>
</dbReference>
<gene>
    <name evidence="2" type="ORF">HX89_01970</name>
</gene>
<dbReference type="Proteomes" id="UP000027986">
    <property type="component" value="Chromosome"/>
</dbReference>
<evidence type="ECO:0000313" key="3">
    <source>
        <dbReference type="Proteomes" id="UP000027986"/>
    </source>
</evidence>
<feature type="compositionally biased region" description="Acidic residues" evidence="1">
    <location>
        <begin position="107"/>
        <end position="120"/>
    </location>
</feature>
<keyword evidence="3" id="KW-1185">Reference proteome</keyword>
<feature type="region of interest" description="Disordered" evidence="1">
    <location>
        <begin position="92"/>
        <end position="917"/>
    </location>
</feature>
<feature type="compositionally biased region" description="Low complexity" evidence="1">
    <location>
        <begin position="472"/>
        <end position="484"/>
    </location>
</feature>
<dbReference type="Gene3D" id="6.10.250.660">
    <property type="match status" value="2"/>
</dbReference>
<feature type="compositionally biased region" description="Acidic residues" evidence="1">
    <location>
        <begin position="383"/>
        <end position="392"/>
    </location>
</feature>
<proteinExistence type="predicted"/>
<feature type="compositionally biased region" description="Basic and acidic residues" evidence="1">
    <location>
        <begin position="324"/>
        <end position="334"/>
    </location>
</feature>
<feature type="compositionally biased region" description="Basic and acidic residues" evidence="1">
    <location>
        <begin position="702"/>
        <end position="720"/>
    </location>
</feature>
<dbReference type="OrthoDB" id="9815492at2"/>
<feature type="compositionally biased region" description="Polar residues" evidence="1">
    <location>
        <begin position="594"/>
        <end position="610"/>
    </location>
</feature>
<dbReference type="EMBL" id="CP008889">
    <property type="protein sequence ID" value="AIF39947.1"/>
    <property type="molecule type" value="Genomic_DNA"/>
</dbReference>
<feature type="compositionally biased region" description="Basic and acidic residues" evidence="1">
    <location>
        <begin position="408"/>
        <end position="427"/>
    </location>
</feature>
<feature type="compositionally biased region" description="Basic and acidic residues" evidence="1">
    <location>
        <begin position="297"/>
        <end position="310"/>
    </location>
</feature>
<feature type="compositionally biased region" description="Low complexity" evidence="1">
    <location>
        <begin position="131"/>
        <end position="142"/>
    </location>
</feature>